<evidence type="ECO:0000313" key="3">
    <source>
        <dbReference type="Proteomes" id="UP000755585"/>
    </source>
</evidence>
<dbReference type="EMBL" id="JAGINT010000002">
    <property type="protein sequence ID" value="MBP2356443.1"/>
    <property type="molecule type" value="Genomic_DNA"/>
</dbReference>
<dbReference type="InterPro" id="IPR002734">
    <property type="entry name" value="RibDG_C"/>
</dbReference>
<sequence>MSKLVYAALASLDGYVEDAAGEFDWAAPDDEVHAFVNELERPIGTYLYGRRMYETMSYWQTATGLSPVTQAYADIWRAADKLVYSRTLDAISTPRTRLVRDFTPAEIRDLKQSVPQDLSIGGAALAAEALRAGLVDELHLFLSPVVVGGGKPALPGNLRLPLTLIDEHRFNSGFVHLHYSLNG</sequence>
<dbReference type="Pfam" id="PF01872">
    <property type="entry name" value="RibD_C"/>
    <property type="match status" value="1"/>
</dbReference>
<comment type="caution">
    <text evidence="2">The sequence shown here is derived from an EMBL/GenBank/DDBJ whole genome shotgun (WGS) entry which is preliminary data.</text>
</comment>
<keyword evidence="3" id="KW-1185">Reference proteome</keyword>
<protein>
    <submittedName>
        <fullName evidence="2">Dihydrofolate reductase</fullName>
    </submittedName>
</protein>
<dbReference type="InterPro" id="IPR024072">
    <property type="entry name" value="DHFR-like_dom_sf"/>
</dbReference>
<dbReference type="PANTHER" id="PTHR38011">
    <property type="entry name" value="DIHYDROFOLATE REDUCTASE FAMILY PROTEIN (AFU_ORTHOLOGUE AFUA_8G06820)"/>
    <property type="match status" value="1"/>
</dbReference>
<reference evidence="2 3" key="1">
    <citation type="submission" date="2021-03" db="EMBL/GenBank/DDBJ databases">
        <title>Sequencing the genomes of 1000 actinobacteria strains.</title>
        <authorList>
            <person name="Klenk H.-P."/>
        </authorList>
    </citation>
    <scope>NUCLEOTIDE SEQUENCE [LARGE SCALE GENOMIC DNA]</scope>
    <source>
        <strain evidence="2 3">DSM 18824</strain>
    </source>
</reference>
<feature type="domain" description="Bacterial bifunctional deaminase-reductase C-terminal" evidence="1">
    <location>
        <begin position="3"/>
        <end position="157"/>
    </location>
</feature>
<dbReference type="Gene3D" id="3.40.430.10">
    <property type="entry name" value="Dihydrofolate Reductase, subunit A"/>
    <property type="match status" value="1"/>
</dbReference>
<dbReference type="PANTHER" id="PTHR38011:SF11">
    <property type="entry name" value="2,5-DIAMINO-6-RIBOSYLAMINO-4(3H)-PYRIMIDINONE 5'-PHOSPHATE REDUCTASE"/>
    <property type="match status" value="1"/>
</dbReference>
<dbReference type="RefSeq" id="WP_209698960.1">
    <property type="nucleotide sequence ID" value="NZ_BAAAVU010000024.1"/>
</dbReference>
<evidence type="ECO:0000313" key="2">
    <source>
        <dbReference type="EMBL" id="MBP2356443.1"/>
    </source>
</evidence>
<name>A0ABS4UXR2_9ACTN</name>
<proteinExistence type="predicted"/>
<organism evidence="2 3">
    <name type="scientific">Kribbella aluminosa</name>
    <dbReference type="NCBI Taxonomy" id="416017"/>
    <lineage>
        <taxon>Bacteria</taxon>
        <taxon>Bacillati</taxon>
        <taxon>Actinomycetota</taxon>
        <taxon>Actinomycetes</taxon>
        <taxon>Propionibacteriales</taxon>
        <taxon>Kribbellaceae</taxon>
        <taxon>Kribbella</taxon>
    </lineage>
</organism>
<dbReference type="Proteomes" id="UP000755585">
    <property type="component" value="Unassembled WGS sequence"/>
</dbReference>
<accession>A0ABS4UXR2</accession>
<evidence type="ECO:0000259" key="1">
    <source>
        <dbReference type="Pfam" id="PF01872"/>
    </source>
</evidence>
<dbReference type="InterPro" id="IPR050765">
    <property type="entry name" value="Riboflavin_Biosynth_HTPR"/>
</dbReference>
<gene>
    <name evidence="2" type="ORF">JOF29_007553</name>
</gene>
<dbReference type="SUPFAM" id="SSF53597">
    <property type="entry name" value="Dihydrofolate reductase-like"/>
    <property type="match status" value="1"/>
</dbReference>